<evidence type="ECO:0000313" key="3">
    <source>
        <dbReference type="EMBL" id="KAG2983372.1"/>
    </source>
</evidence>
<evidence type="ECO:0000256" key="1">
    <source>
        <dbReference type="SAM" id="MobiDB-lite"/>
    </source>
</evidence>
<organism evidence="3 4">
    <name type="scientific">Phytophthora cactorum</name>
    <dbReference type="NCBI Taxonomy" id="29920"/>
    <lineage>
        <taxon>Eukaryota</taxon>
        <taxon>Sar</taxon>
        <taxon>Stramenopiles</taxon>
        <taxon>Oomycota</taxon>
        <taxon>Peronosporomycetes</taxon>
        <taxon>Peronosporales</taxon>
        <taxon>Peronosporaceae</taxon>
        <taxon>Phytophthora</taxon>
    </lineage>
</organism>
<protein>
    <submittedName>
        <fullName evidence="3">Uncharacterized protein</fullName>
    </submittedName>
</protein>
<accession>A0A8T1G4K9</accession>
<dbReference type="Proteomes" id="UP000697107">
    <property type="component" value="Unassembled WGS sequence"/>
</dbReference>
<evidence type="ECO:0000256" key="2">
    <source>
        <dbReference type="SAM" id="Phobius"/>
    </source>
</evidence>
<keyword evidence="2" id="KW-0812">Transmembrane</keyword>
<evidence type="ECO:0000313" key="4">
    <source>
        <dbReference type="Proteomes" id="UP000697107"/>
    </source>
</evidence>
<sequence>MARKHNVGEFRETKKVKDPSRLKRVGASAKQREAFLELKALDRSNKAEQGKLLFKFTFNEEKCNLMLLSSGEAEKKKRKPSVDESPAVVLKRLKASLENAADEANERGEPCPDQLMNLEEKLPRERETKTDTERSLIEAAHHEVITEAPATNTHYRARSSGYVREYNETYSDQLPMGLEFSFKTFRCVYSVYQEYRAKGDRSNNTGDIPVDGEVARTDSLLADAKASTKDIGVFLSRQLGRQFTPQQTKNLLKRIGSNMSSHSRCFLTHSHRWKTLAMDWTHSTNNLGFHLVFVYDNRSHLLPTRIVAFEVLEDDLQCFGFFVHSHEVKYCPSEKDQVQRYFADMLYSSTAARFEDVYSDFAEFCSSKNLSSPNSRNFSTMMSSVTSEQYEVMYTMRSEMFAKKDGQDPQCYGPPRSFAPWGIGPRGFGRAPWMDVTPAERDVFVKYRQKGTRRAAFGGLLGATAMAGIWNVAAFGTPLGVVGVLVGGAIGARTSMSTSNIRTELFTELLQLPGDKAPHSAQAREILQTKLAHNAYAQELLKGAGLPTASSSQDKPATDSFKD</sequence>
<reference evidence="3" key="1">
    <citation type="submission" date="2018-10" db="EMBL/GenBank/DDBJ databases">
        <title>Effector identification in a new, highly contiguous assembly of the strawberry crown rot pathogen Phytophthora cactorum.</title>
        <authorList>
            <person name="Armitage A.D."/>
            <person name="Nellist C.F."/>
            <person name="Bates H."/>
            <person name="Vickerstaff R.J."/>
            <person name="Harrison R.J."/>
        </authorList>
    </citation>
    <scope>NUCLEOTIDE SEQUENCE</scope>
    <source>
        <strain evidence="3">P415</strain>
    </source>
</reference>
<name>A0A8T1G4K9_9STRA</name>
<feature type="transmembrane region" description="Helical" evidence="2">
    <location>
        <begin position="479"/>
        <end position="496"/>
    </location>
</feature>
<feature type="region of interest" description="Disordered" evidence="1">
    <location>
        <begin position="1"/>
        <end position="27"/>
    </location>
</feature>
<dbReference type="EMBL" id="RCML01000259">
    <property type="protein sequence ID" value="KAG2983372.1"/>
    <property type="molecule type" value="Genomic_DNA"/>
</dbReference>
<gene>
    <name evidence="3" type="ORF">PC118_g9462</name>
</gene>
<proteinExistence type="predicted"/>
<comment type="caution">
    <text evidence="3">The sequence shown here is derived from an EMBL/GenBank/DDBJ whole genome shotgun (WGS) entry which is preliminary data.</text>
</comment>
<dbReference type="AlphaFoldDB" id="A0A8T1G4K9"/>
<keyword evidence="2" id="KW-1133">Transmembrane helix</keyword>
<keyword evidence="2" id="KW-0472">Membrane</keyword>
<feature type="compositionally biased region" description="Basic and acidic residues" evidence="1">
    <location>
        <begin position="1"/>
        <end position="21"/>
    </location>
</feature>
<dbReference type="VEuPathDB" id="FungiDB:PC110_g2830"/>